<dbReference type="Proteomes" id="UP000219799">
    <property type="component" value="Chromosome 13"/>
</dbReference>
<accession>A0A1C3KEX9</accession>
<name>A0A1C3KEX9_PLAMA</name>
<keyword evidence="4" id="KW-0106">Calcium</keyword>
<evidence type="ECO:0000256" key="3">
    <source>
        <dbReference type="ARBA" id="ARBA00022723"/>
    </source>
</evidence>
<dbReference type="InterPro" id="IPR002804">
    <property type="entry name" value="Archease"/>
</dbReference>
<dbReference type="EMBL" id="LT594501">
    <property type="protein sequence ID" value="SBT72201.1"/>
    <property type="molecule type" value="Genomic_DNA"/>
</dbReference>
<protein>
    <recommendedName>
        <fullName evidence="5">Protein archease-like</fullName>
    </recommendedName>
</protein>
<dbReference type="Pfam" id="PF01951">
    <property type="entry name" value="Archease"/>
    <property type="match status" value="1"/>
</dbReference>
<dbReference type="SUPFAM" id="SSF69819">
    <property type="entry name" value="MTH1598-like"/>
    <property type="match status" value="1"/>
</dbReference>
<comment type="similarity">
    <text evidence="1">Belongs to the archease family.</text>
</comment>
<feature type="region of interest" description="Disordered" evidence="6">
    <location>
        <begin position="20"/>
        <end position="46"/>
    </location>
</feature>
<dbReference type="GO" id="GO:0072669">
    <property type="term" value="C:tRNA-splicing ligase complex"/>
    <property type="evidence" value="ECO:0007669"/>
    <property type="project" value="TreeGrafter"/>
</dbReference>
<evidence type="ECO:0000256" key="1">
    <source>
        <dbReference type="ARBA" id="ARBA00007963"/>
    </source>
</evidence>
<feature type="compositionally biased region" description="Acidic residues" evidence="6">
    <location>
        <begin position="27"/>
        <end position="43"/>
    </location>
</feature>
<reference evidence="8 9" key="1">
    <citation type="submission" date="2016-06" db="EMBL/GenBank/DDBJ databases">
        <authorList>
            <consortium name="Pathogen Informatics"/>
        </authorList>
    </citation>
    <scope>NUCLEOTIDE SEQUENCE [LARGE SCALE GENOMIC DNA]</scope>
    <source>
        <strain evidence="8">PmlGA01</strain>
    </source>
</reference>
<dbReference type="AlphaFoldDB" id="A0A1C3KEX9"/>
<evidence type="ECO:0000313" key="8">
    <source>
        <dbReference type="EMBL" id="SBT72201.1"/>
    </source>
</evidence>
<dbReference type="PANTHER" id="PTHR12682">
    <property type="entry name" value="ARCHEASE"/>
    <property type="match status" value="1"/>
</dbReference>
<dbReference type="PANTHER" id="PTHR12682:SF11">
    <property type="entry name" value="PROTEIN ARCHEASE"/>
    <property type="match status" value="1"/>
</dbReference>
<evidence type="ECO:0000259" key="7">
    <source>
        <dbReference type="Pfam" id="PF01951"/>
    </source>
</evidence>
<gene>
    <name evidence="8" type="primary">PmlGA01_130023900</name>
    <name evidence="8" type="ORF">PMLGA01_130023900</name>
</gene>
<keyword evidence="3" id="KW-0479">Metal-binding</keyword>
<feature type="domain" description="Archease" evidence="7">
    <location>
        <begin position="63"/>
        <end position="200"/>
    </location>
</feature>
<dbReference type="InterPro" id="IPR023572">
    <property type="entry name" value="Archease_dom"/>
</dbReference>
<dbReference type="GO" id="GO:0046872">
    <property type="term" value="F:metal ion binding"/>
    <property type="evidence" value="ECO:0007669"/>
    <property type="project" value="UniProtKB-KW"/>
</dbReference>
<organism evidence="8 9">
    <name type="scientific">Plasmodium malariae</name>
    <dbReference type="NCBI Taxonomy" id="5858"/>
    <lineage>
        <taxon>Eukaryota</taxon>
        <taxon>Sar</taxon>
        <taxon>Alveolata</taxon>
        <taxon>Apicomplexa</taxon>
        <taxon>Aconoidasida</taxon>
        <taxon>Haemosporida</taxon>
        <taxon>Plasmodiidae</taxon>
        <taxon>Plasmodium</taxon>
        <taxon>Plasmodium (Plasmodium)</taxon>
    </lineage>
</organism>
<dbReference type="FunFam" id="3.55.10.10:FF:000002">
    <property type="entry name" value="Archease, putative"/>
    <property type="match status" value="1"/>
</dbReference>
<evidence type="ECO:0000256" key="6">
    <source>
        <dbReference type="SAM" id="MobiDB-lite"/>
    </source>
</evidence>
<proteinExistence type="inferred from homology"/>
<sequence length="200" mass="23570">MSDFMKKDIISLPQRNRRRISARYSSDEDYSDDANESNNEGSDDMEKDREKLYDITLEKIYKYEYLDHTADIILHSYGNNLMECFESICISMFNYMCNLNKVELKIRKKVIVHGDNLDDLLFKFLNEFHFLYGSEYFICKRIDILTFDTKTFFIKAVGYGETFSSFKHEGGTEIKAITKHELKIISNEEGECEIFVLVDI</sequence>
<evidence type="ECO:0000256" key="2">
    <source>
        <dbReference type="ARBA" id="ARBA00022694"/>
    </source>
</evidence>
<evidence type="ECO:0000256" key="5">
    <source>
        <dbReference type="ARBA" id="ARBA00071898"/>
    </source>
</evidence>
<dbReference type="GO" id="GO:0006388">
    <property type="term" value="P:tRNA splicing, via endonucleolytic cleavage and ligation"/>
    <property type="evidence" value="ECO:0007669"/>
    <property type="project" value="TreeGrafter"/>
</dbReference>
<dbReference type="InterPro" id="IPR036820">
    <property type="entry name" value="Archease_dom_sf"/>
</dbReference>
<dbReference type="Gene3D" id="3.55.10.10">
    <property type="entry name" value="Archease domain"/>
    <property type="match status" value="1"/>
</dbReference>
<keyword evidence="2" id="KW-0819">tRNA processing</keyword>
<dbReference type="VEuPathDB" id="PlasmoDB:PmUG01_13031100"/>
<evidence type="ECO:0000256" key="4">
    <source>
        <dbReference type="ARBA" id="ARBA00022837"/>
    </source>
</evidence>
<evidence type="ECO:0000313" key="9">
    <source>
        <dbReference type="Proteomes" id="UP000219799"/>
    </source>
</evidence>